<dbReference type="SUPFAM" id="SSF54975">
    <property type="entry name" value="Acylphosphatase/BLUF domain-like"/>
    <property type="match status" value="1"/>
</dbReference>
<dbReference type="PANTHER" id="PTHR47268">
    <property type="entry name" value="ACYLPHOSPHATASE"/>
    <property type="match status" value="1"/>
</dbReference>
<evidence type="ECO:0000313" key="8">
    <source>
        <dbReference type="EMBL" id="KRM64837.1"/>
    </source>
</evidence>
<proteinExistence type="inferred from homology"/>
<dbReference type="InterPro" id="IPR017968">
    <property type="entry name" value="Acylphosphatase_CS"/>
</dbReference>
<feature type="domain" description="Acylphosphatase-like" evidence="7">
    <location>
        <begin position="38"/>
        <end position="124"/>
    </location>
</feature>
<accession>A0A0R2ADQ0</accession>
<dbReference type="InterPro" id="IPR036046">
    <property type="entry name" value="Acylphosphatase-like_dom_sf"/>
</dbReference>
<evidence type="ECO:0000313" key="9">
    <source>
        <dbReference type="Proteomes" id="UP000051008"/>
    </source>
</evidence>
<comment type="similarity">
    <text evidence="1 6">Belongs to the acylphosphatase family.</text>
</comment>
<dbReference type="EMBL" id="AYYP01000024">
    <property type="protein sequence ID" value="KRM64837.1"/>
    <property type="molecule type" value="Genomic_DNA"/>
</dbReference>
<dbReference type="PATRIC" id="fig|1423718.3.peg.1742"/>
<keyword evidence="9" id="KW-1185">Reference proteome</keyword>
<evidence type="ECO:0000256" key="5">
    <source>
        <dbReference type="PROSITE-ProRule" id="PRU00520"/>
    </source>
</evidence>
<evidence type="ECO:0000256" key="3">
    <source>
        <dbReference type="ARBA" id="ARBA00015991"/>
    </source>
</evidence>
<keyword evidence="5" id="KW-0378">Hydrolase</keyword>
<reference evidence="8 9" key="1">
    <citation type="journal article" date="2015" name="Genome Announc.">
        <title>Expanding the biotechnology potential of lactobacilli through comparative genomics of 213 strains and associated genera.</title>
        <authorList>
            <person name="Sun Z."/>
            <person name="Harris H.M."/>
            <person name="McCann A."/>
            <person name="Guo C."/>
            <person name="Argimon S."/>
            <person name="Zhang W."/>
            <person name="Yang X."/>
            <person name="Jeffery I.B."/>
            <person name="Cooney J.C."/>
            <person name="Kagawa T.F."/>
            <person name="Liu W."/>
            <person name="Song Y."/>
            <person name="Salvetti E."/>
            <person name="Wrobel A."/>
            <person name="Rasinkangas P."/>
            <person name="Parkhill J."/>
            <person name="Rea M.C."/>
            <person name="O'Sullivan O."/>
            <person name="Ritari J."/>
            <person name="Douillard F.P."/>
            <person name="Paul Ross R."/>
            <person name="Yang R."/>
            <person name="Briner A.E."/>
            <person name="Felis G.E."/>
            <person name="de Vos W.M."/>
            <person name="Barrangou R."/>
            <person name="Klaenhammer T.R."/>
            <person name="Caufield P.W."/>
            <person name="Cui Y."/>
            <person name="Zhang H."/>
            <person name="O'Toole P.W."/>
        </authorList>
    </citation>
    <scope>NUCLEOTIDE SEQUENCE [LARGE SCALE GENOMIC DNA]</scope>
    <source>
        <strain evidence="8 9">DSM 20509</strain>
    </source>
</reference>
<feature type="active site" evidence="5">
    <location>
        <position position="53"/>
    </location>
</feature>
<evidence type="ECO:0000256" key="6">
    <source>
        <dbReference type="RuleBase" id="RU004168"/>
    </source>
</evidence>
<gene>
    <name evidence="8" type="ORF">FC14_GL001679</name>
</gene>
<feature type="active site" evidence="5">
    <location>
        <position position="71"/>
    </location>
</feature>
<evidence type="ECO:0000256" key="1">
    <source>
        <dbReference type="ARBA" id="ARBA00005614"/>
    </source>
</evidence>
<evidence type="ECO:0000256" key="4">
    <source>
        <dbReference type="ARBA" id="ARBA00047645"/>
    </source>
</evidence>
<protein>
    <recommendedName>
        <fullName evidence="3 5">acylphosphatase</fullName>
        <ecNumber evidence="2 5">3.6.1.7</ecNumber>
    </recommendedName>
</protein>
<evidence type="ECO:0000256" key="2">
    <source>
        <dbReference type="ARBA" id="ARBA00012150"/>
    </source>
</evidence>
<dbReference type="InterPro" id="IPR020456">
    <property type="entry name" value="Acylphosphatase"/>
</dbReference>
<dbReference type="PANTHER" id="PTHR47268:SF4">
    <property type="entry name" value="ACYLPHOSPHATASE"/>
    <property type="match status" value="1"/>
</dbReference>
<evidence type="ECO:0000259" key="7">
    <source>
        <dbReference type="PROSITE" id="PS51160"/>
    </source>
</evidence>
<dbReference type="PROSITE" id="PS00151">
    <property type="entry name" value="ACYLPHOSPHATASE_2"/>
    <property type="match status" value="1"/>
</dbReference>
<dbReference type="PROSITE" id="PS51160">
    <property type="entry name" value="ACYLPHOSPHATASE_3"/>
    <property type="match status" value="1"/>
</dbReference>
<dbReference type="AlphaFoldDB" id="A0A0R2ADQ0"/>
<dbReference type="Pfam" id="PF00708">
    <property type="entry name" value="Acylphosphatase"/>
    <property type="match status" value="1"/>
</dbReference>
<sequence length="124" mass="14170">MRGDLMFESLVKKLQKIYLHSSVTTVPIPDFKETAPERRRILFTGIVQGVGFRYQAKLLADRLFLSGWVKNLPNGQVEMAVQGAPEKIDFLISQMQHTGRIKISRIQTHLLEVDWTEAGFKILS</sequence>
<comment type="catalytic activity">
    <reaction evidence="4 5">
        <text>an acyl phosphate + H2O = a carboxylate + phosphate + H(+)</text>
        <dbReference type="Rhea" id="RHEA:14965"/>
        <dbReference type="ChEBI" id="CHEBI:15377"/>
        <dbReference type="ChEBI" id="CHEBI:15378"/>
        <dbReference type="ChEBI" id="CHEBI:29067"/>
        <dbReference type="ChEBI" id="CHEBI:43474"/>
        <dbReference type="ChEBI" id="CHEBI:59918"/>
        <dbReference type="EC" id="3.6.1.7"/>
    </reaction>
</comment>
<name>A0A0R2ADQ0_9LACO</name>
<comment type="caution">
    <text evidence="8">The sequence shown here is derived from an EMBL/GenBank/DDBJ whole genome shotgun (WGS) entry which is preliminary data.</text>
</comment>
<dbReference type="Proteomes" id="UP000051008">
    <property type="component" value="Unassembled WGS sequence"/>
</dbReference>
<dbReference type="InterPro" id="IPR001792">
    <property type="entry name" value="Acylphosphatase-like_dom"/>
</dbReference>
<dbReference type="Gene3D" id="3.30.70.100">
    <property type="match status" value="1"/>
</dbReference>
<dbReference type="GO" id="GO:0003998">
    <property type="term" value="F:acylphosphatase activity"/>
    <property type="evidence" value="ECO:0007669"/>
    <property type="project" value="UniProtKB-EC"/>
</dbReference>
<dbReference type="EC" id="3.6.1.7" evidence="2 5"/>
<organism evidence="8 9">
    <name type="scientific">Ligilactobacillus agilis DSM 20509</name>
    <dbReference type="NCBI Taxonomy" id="1423718"/>
    <lineage>
        <taxon>Bacteria</taxon>
        <taxon>Bacillati</taxon>
        <taxon>Bacillota</taxon>
        <taxon>Bacilli</taxon>
        <taxon>Lactobacillales</taxon>
        <taxon>Lactobacillaceae</taxon>
        <taxon>Ligilactobacillus</taxon>
    </lineage>
</organism>